<dbReference type="VEuPathDB" id="VectorBase:AATE006582"/>
<sequence length="322" mass="36155">MAVVIEPVLAAGSAARACPEQSGKRIRIVIVKTVALIQPLNAGLVVFQIVDRLGERRRRRLPPVGRLPFETVHTGRVLLGRLLLVVALRPYRYADVRFGTADTGSRAHRMETAAGRESGVRPEAGPIVEVMLILGHAGRVDQIELQVLGQLARPDLLRGRPVLAVAPASMLVMRDDTRVRLRSRLSVSDRFRRFLERCRRCFRCELCDRPDRPEPRLISLSLSDTRRLRCLRRRPDRDSFDEWLSTELDRIRALLAGALMRVDADRTDFGLELMPNRPRCCERIQGALRVLRGESGGLIGAGVFAPPFVLPFRAAGMLQVER</sequence>
<name>A0A182IW27_ANOAO</name>
<reference evidence="1" key="1">
    <citation type="submission" date="2022-08" db="UniProtKB">
        <authorList>
            <consortium name="EnsemblMetazoa"/>
        </authorList>
    </citation>
    <scope>IDENTIFICATION</scope>
    <source>
        <strain evidence="1">EBRO</strain>
    </source>
</reference>
<evidence type="ECO:0000313" key="1">
    <source>
        <dbReference type="EnsemblMetazoa" id="AATE006582-PA.1"/>
    </source>
</evidence>
<protein>
    <submittedName>
        <fullName evidence="1">Uncharacterized protein</fullName>
    </submittedName>
</protein>
<accession>A0A182IW27</accession>
<dbReference type="EnsemblMetazoa" id="AATE006582-RA">
    <property type="protein sequence ID" value="AATE006582-PA.1"/>
    <property type="gene ID" value="AATE006582"/>
</dbReference>
<dbReference type="AlphaFoldDB" id="A0A182IW27"/>
<proteinExistence type="predicted"/>
<organism evidence="1">
    <name type="scientific">Anopheles atroparvus</name>
    <name type="common">European mosquito</name>
    <dbReference type="NCBI Taxonomy" id="41427"/>
    <lineage>
        <taxon>Eukaryota</taxon>
        <taxon>Metazoa</taxon>
        <taxon>Ecdysozoa</taxon>
        <taxon>Arthropoda</taxon>
        <taxon>Hexapoda</taxon>
        <taxon>Insecta</taxon>
        <taxon>Pterygota</taxon>
        <taxon>Neoptera</taxon>
        <taxon>Endopterygota</taxon>
        <taxon>Diptera</taxon>
        <taxon>Nematocera</taxon>
        <taxon>Culicoidea</taxon>
        <taxon>Culicidae</taxon>
        <taxon>Anophelinae</taxon>
        <taxon>Anopheles</taxon>
    </lineage>
</organism>